<dbReference type="AlphaFoldDB" id="A0A1J0AD72"/>
<dbReference type="Gene3D" id="1.10.3730.20">
    <property type="match status" value="1"/>
</dbReference>
<evidence type="ECO:0000256" key="3">
    <source>
        <dbReference type="ARBA" id="ARBA00022692"/>
    </source>
</evidence>
<dbReference type="OrthoDB" id="505850at2"/>
<gene>
    <name evidence="8" type="ORF">GlitD10_1542</name>
</gene>
<sequence length="310" mass="33258">MHPFWLISPFFFWGTAMIVMKAVLPQTAPLFLGAFRLIPAGLLVLAVAMAMGRSQPRSWRAWGGILLFALVDGTLFQGFLVTGLARTQAGLGSVMIDSQPLVVALLAWWLYGETIGLWGWLGLGLGLGGIAMIALSPQEWVNLSDWAQVWGHGEWWMLLAALAMAVGTVMIRWLSRWVDPVVATGWHLVLGGLPLLVLSGLGEGAAWSHLDGAGWLGMAYSTVLGSAASYGLFFYLAAQGNLTSLSALTFLTPVFALTFGALFLGETLTPWQLSGVILTLISITLINQRHRLHASGAQPVPVPVSVEPSP</sequence>
<feature type="transmembrane region" description="Helical" evidence="6">
    <location>
        <begin position="181"/>
        <end position="201"/>
    </location>
</feature>
<name>A0A1J0AD72_9CYAN</name>
<dbReference type="KEGG" id="glt:GlitD10_1542"/>
<dbReference type="PANTHER" id="PTHR32322">
    <property type="entry name" value="INNER MEMBRANE TRANSPORTER"/>
    <property type="match status" value="1"/>
</dbReference>
<feature type="transmembrane region" description="Helical" evidence="6">
    <location>
        <begin position="245"/>
        <end position="264"/>
    </location>
</feature>
<evidence type="ECO:0000256" key="2">
    <source>
        <dbReference type="ARBA" id="ARBA00007362"/>
    </source>
</evidence>
<evidence type="ECO:0000313" key="9">
    <source>
        <dbReference type="Proteomes" id="UP000180235"/>
    </source>
</evidence>
<proteinExistence type="inferred from homology"/>
<accession>A0A1J0AD72</accession>
<dbReference type="STRING" id="1188229.GlitD10_1542"/>
<dbReference type="InterPro" id="IPR050638">
    <property type="entry name" value="AA-Vitamin_Transporters"/>
</dbReference>
<evidence type="ECO:0000256" key="6">
    <source>
        <dbReference type="SAM" id="Phobius"/>
    </source>
</evidence>
<organism evidence="8 9">
    <name type="scientific">Gloeomargarita lithophora Alchichica-D10</name>
    <dbReference type="NCBI Taxonomy" id="1188229"/>
    <lineage>
        <taxon>Bacteria</taxon>
        <taxon>Bacillati</taxon>
        <taxon>Cyanobacteriota</taxon>
        <taxon>Cyanophyceae</taxon>
        <taxon>Gloeomargaritales</taxon>
        <taxon>Gloeomargaritaceae</taxon>
        <taxon>Gloeomargarita</taxon>
    </lineage>
</organism>
<dbReference type="InterPro" id="IPR000620">
    <property type="entry name" value="EamA_dom"/>
</dbReference>
<feature type="transmembrane region" description="Helical" evidence="6">
    <location>
        <begin position="91"/>
        <end position="110"/>
    </location>
</feature>
<evidence type="ECO:0000256" key="4">
    <source>
        <dbReference type="ARBA" id="ARBA00022989"/>
    </source>
</evidence>
<reference evidence="8 9" key="1">
    <citation type="submission" date="2016-10" db="EMBL/GenBank/DDBJ databases">
        <title>Description of Gloeomargarita lithophora gen. nov., sp. nov., a thylakoid-bearing basal-branching cyanobacterium with intracellular carbonates, and proposal for Gloeomargaritales ord. nov.</title>
        <authorList>
            <person name="Moreira D."/>
            <person name="Tavera R."/>
            <person name="Benzerara K."/>
            <person name="Skouri-Panet F."/>
            <person name="Couradeau E."/>
            <person name="Gerard E."/>
            <person name="Loussert C."/>
            <person name="Novelo E."/>
            <person name="Zivanovic Y."/>
            <person name="Lopez-Garcia P."/>
        </authorList>
    </citation>
    <scope>NUCLEOTIDE SEQUENCE [LARGE SCALE GENOMIC DNA]</scope>
    <source>
        <strain evidence="8 9">D10</strain>
    </source>
</reference>
<feature type="transmembrane region" description="Helical" evidence="6">
    <location>
        <begin position="213"/>
        <end position="238"/>
    </location>
</feature>
<feature type="domain" description="EamA" evidence="7">
    <location>
        <begin position="4"/>
        <end position="134"/>
    </location>
</feature>
<dbReference type="PANTHER" id="PTHR32322:SF2">
    <property type="entry name" value="EAMA DOMAIN-CONTAINING PROTEIN"/>
    <property type="match status" value="1"/>
</dbReference>
<keyword evidence="5 6" id="KW-0472">Membrane</keyword>
<feature type="transmembrane region" description="Helical" evidence="6">
    <location>
        <begin position="117"/>
        <end position="135"/>
    </location>
</feature>
<comment type="subcellular location">
    <subcellularLocation>
        <location evidence="1">Membrane</location>
        <topology evidence="1">Multi-pass membrane protein</topology>
    </subcellularLocation>
</comment>
<feature type="transmembrane region" description="Helical" evidence="6">
    <location>
        <begin position="62"/>
        <end position="85"/>
    </location>
</feature>
<evidence type="ECO:0000259" key="7">
    <source>
        <dbReference type="Pfam" id="PF00892"/>
    </source>
</evidence>
<keyword evidence="4 6" id="KW-1133">Transmembrane helix</keyword>
<evidence type="ECO:0000313" key="8">
    <source>
        <dbReference type="EMBL" id="APB33865.1"/>
    </source>
</evidence>
<protein>
    <submittedName>
        <fullName evidence="8">Permeases of the drug/metabolite transporter (DMT) superfamily</fullName>
    </submittedName>
</protein>
<feature type="transmembrane region" description="Helical" evidence="6">
    <location>
        <begin position="30"/>
        <end position="50"/>
    </location>
</feature>
<dbReference type="EMBL" id="CP017675">
    <property type="protein sequence ID" value="APB33865.1"/>
    <property type="molecule type" value="Genomic_DNA"/>
</dbReference>
<evidence type="ECO:0000256" key="5">
    <source>
        <dbReference type="ARBA" id="ARBA00023136"/>
    </source>
</evidence>
<feature type="transmembrane region" description="Helical" evidence="6">
    <location>
        <begin position="155"/>
        <end position="174"/>
    </location>
</feature>
<keyword evidence="9" id="KW-1185">Reference proteome</keyword>
<feature type="transmembrane region" description="Helical" evidence="6">
    <location>
        <begin position="270"/>
        <end position="286"/>
    </location>
</feature>
<dbReference type="Pfam" id="PF00892">
    <property type="entry name" value="EamA"/>
    <property type="match status" value="2"/>
</dbReference>
<comment type="similarity">
    <text evidence="2">Belongs to the EamA transporter family.</text>
</comment>
<dbReference type="Proteomes" id="UP000180235">
    <property type="component" value="Chromosome"/>
</dbReference>
<feature type="domain" description="EamA" evidence="7">
    <location>
        <begin position="153"/>
        <end position="287"/>
    </location>
</feature>
<evidence type="ECO:0000256" key="1">
    <source>
        <dbReference type="ARBA" id="ARBA00004141"/>
    </source>
</evidence>
<dbReference type="SUPFAM" id="SSF103481">
    <property type="entry name" value="Multidrug resistance efflux transporter EmrE"/>
    <property type="match status" value="2"/>
</dbReference>
<dbReference type="GO" id="GO:0016020">
    <property type="term" value="C:membrane"/>
    <property type="evidence" value="ECO:0007669"/>
    <property type="project" value="UniProtKB-SubCell"/>
</dbReference>
<dbReference type="RefSeq" id="WP_071454387.1">
    <property type="nucleotide sequence ID" value="NZ_CP017675.1"/>
</dbReference>
<keyword evidence="3 6" id="KW-0812">Transmembrane</keyword>
<dbReference type="InterPro" id="IPR037185">
    <property type="entry name" value="EmrE-like"/>
</dbReference>
<feature type="transmembrane region" description="Helical" evidence="6">
    <location>
        <begin position="5"/>
        <end position="24"/>
    </location>
</feature>